<feature type="compositionally biased region" description="Basic and acidic residues" evidence="1">
    <location>
        <begin position="162"/>
        <end position="173"/>
    </location>
</feature>
<dbReference type="AlphaFoldDB" id="A0A1Y1HPA3"/>
<dbReference type="STRING" id="105231.A0A1Y1HPA3"/>
<dbReference type="Proteomes" id="UP000054558">
    <property type="component" value="Unassembled WGS sequence"/>
</dbReference>
<dbReference type="InterPro" id="IPR036514">
    <property type="entry name" value="SGNH_hydro_sf"/>
</dbReference>
<dbReference type="SUPFAM" id="SSF48576">
    <property type="entry name" value="Terpenoid synthases"/>
    <property type="match status" value="1"/>
</dbReference>
<feature type="region of interest" description="Disordered" evidence="1">
    <location>
        <begin position="1"/>
        <end position="23"/>
    </location>
</feature>
<dbReference type="CDD" id="cd01823">
    <property type="entry name" value="SEST_like"/>
    <property type="match status" value="1"/>
</dbReference>
<feature type="compositionally biased region" description="Basic and acidic residues" evidence="1">
    <location>
        <begin position="186"/>
        <end position="212"/>
    </location>
</feature>
<evidence type="ECO:0000313" key="3">
    <source>
        <dbReference type="EMBL" id="GAQ78407.1"/>
    </source>
</evidence>
<evidence type="ECO:0000256" key="1">
    <source>
        <dbReference type="SAM" id="MobiDB-lite"/>
    </source>
</evidence>
<sequence length="1054" mass="114375">MSDLQNAAHAWATGHPPAPQGLDQLDWTRRLEDVSSLRKRDRPMSFDAEGCNQFAWGEQLLADLPPKVGTWTPPKTNVNRQESVIANSTDNAELLAGLQLQEGLTLAPRHGSPAQAGAQAGVNLWRAVASFPVVRVHTLTSSGSSRSDAQNGGVAVQAEETPSDKLPESRGSLEAETTALQAPVVDRIEKEKGKERETGKEKEKVEQGKEKDVGKRIEQAALRVAQALGGEIDEGLPVYRPEGQNGAILGEGTDLGGSLLPAGLGDVAGFDWPVNDGFGAGGLGTEVYSRDASPDLLTGPDLWIPDFTDWLADFDGSSGVGEGTLVTPRSVAESNDPLLGPTVGPEVAPPTPPQPLHRLWAELLPAQLRSDKYRTFRTTYKEEVRRLRIWTATYIGESFLPLVADLHFDACNALPAARHRQARLMFTKGLLWASFVSHVLENASPPDLYFMRRNSELGPAVGPIKKLLNFSAAMRHCALTLAFLLEDRASNLGATFCCMTRRQRPQSVRTYGALHKSAGDEAAYGPEVYRTYGALHKSAGVHRPLAFAGYGYHQISFPKLTDPEPPLLETGATPASDEVELIEFEDEPLFNKCIFQKNPFAFRWGTFWFNEKRLEATGKGLARAGARGRQLVQGLTELTLSSHVKRFDCMAAGGTPSLEKYLAFARYTSGVTTALGLAFCAIGQELGDSAQWTPTEPGLEGLFDAAEGALALAGGVFRIMSDVRTYEADLVQCRLNAVAIWMREALCSHKEAIDYLVAKVADDIESLEAEIVSRAPKDRFSRICRRPVYLALGDSYAAGVGSTDNYVKSSLECKRSPVAWPELLAKRLNVQLTSLACNGAQSGNVYDQLSLLSAGYLNVTEVVLLSVGGNDAGFGDVLKECVLFDPSVQLVSGPGGGGFRFGDAPCKLDAASEFIANKLPRRLSLLYKVLRSVAPNARVLVTGYPRLFTNVSCDSRLFLTDQETTGLNRLANELADVIKLSMVDMPRFQFVDTRNAFEGHAVCAKDPWINDVTSEKIGSFPYVRGSDESYHPNVKGQNAYEQIVYSCLSGGACK</sequence>
<dbReference type="OrthoDB" id="21678at2759"/>
<dbReference type="Pfam" id="PF19086">
    <property type="entry name" value="Terpene_syn_C_2"/>
    <property type="match status" value="1"/>
</dbReference>
<dbReference type="PANTHER" id="PTHR37981">
    <property type="entry name" value="LIPASE 2"/>
    <property type="match status" value="1"/>
</dbReference>
<dbReference type="PANTHER" id="PTHR37981:SF1">
    <property type="entry name" value="SGNH HYDROLASE-TYPE ESTERASE DOMAIN-CONTAINING PROTEIN"/>
    <property type="match status" value="1"/>
</dbReference>
<organism evidence="3 4">
    <name type="scientific">Klebsormidium nitens</name>
    <name type="common">Green alga</name>
    <name type="synonym">Ulothrix nitens</name>
    <dbReference type="NCBI Taxonomy" id="105231"/>
    <lineage>
        <taxon>Eukaryota</taxon>
        <taxon>Viridiplantae</taxon>
        <taxon>Streptophyta</taxon>
        <taxon>Klebsormidiophyceae</taxon>
        <taxon>Klebsormidiales</taxon>
        <taxon>Klebsormidiaceae</taxon>
        <taxon>Klebsormidium</taxon>
    </lineage>
</organism>
<feature type="region of interest" description="Disordered" evidence="1">
    <location>
        <begin position="140"/>
        <end position="212"/>
    </location>
</feature>
<dbReference type="InterPro" id="IPR013830">
    <property type="entry name" value="SGNH_hydro"/>
</dbReference>
<dbReference type="GO" id="GO:0004806">
    <property type="term" value="F:triacylglycerol lipase activity"/>
    <property type="evidence" value="ECO:0000318"/>
    <property type="project" value="GO_Central"/>
</dbReference>
<gene>
    <name evidence="3" type="ORF">KFL_000120530</name>
</gene>
<accession>A0A1Y1HPA3</accession>
<keyword evidence="4" id="KW-1185">Reference proteome</keyword>
<dbReference type="Pfam" id="PF13472">
    <property type="entry name" value="Lipase_GDSL_2"/>
    <property type="match status" value="1"/>
</dbReference>
<reference evidence="3 4" key="1">
    <citation type="journal article" date="2014" name="Nat. Commun.">
        <title>Klebsormidium flaccidum genome reveals primary factors for plant terrestrial adaptation.</title>
        <authorList>
            <person name="Hori K."/>
            <person name="Maruyama F."/>
            <person name="Fujisawa T."/>
            <person name="Togashi T."/>
            <person name="Yamamoto N."/>
            <person name="Seo M."/>
            <person name="Sato S."/>
            <person name="Yamada T."/>
            <person name="Mori H."/>
            <person name="Tajima N."/>
            <person name="Moriyama T."/>
            <person name="Ikeuchi M."/>
            <person name="Watanabe M."/>
            <person name="Wada H."/>
            <person name="Kobayashi K."/>
            <person name="Saito M."/>
            <person name="Masuda T."/>
            <person name="Sasaki-Sekimoto Y."/>
            <person name="Mashiguchi K."/>
            <person name="Awai K."/>
            <person name="Shimojima M."/>
            <person name="Masuda S."/>
            <person name="Iwai M."/>
            <person name="Nobusawa T."/>
            <person name="Narise T."/>
            <person name="Kondo S."/>
            <person name="Saito H."/>
            <person name="Sato R."/>
            <person name="Murakawa M."/>
            <person name="Ihara Y."/>
            <person name="Oshima-Yamada Y."/>
            <person name="Ohtaka K."/>
            <person name="Satoh M."/>
            <person name="Sonobe K."/>
            <person name="Ishii M."/>
            <person name="Ohtani R."/>
            <person name="Kanamori-Sato M."/>
            <person name="Honoki R."/>
            <person name="Miyazaki D."/>
            <person name="Mochizuki H."/>
            <person name="Umetsu J."/>
            <person name="Higashi K."/>
            <person name="Shibata D."/>
            <person name="Kamiya Y."/>
            <person name="Sato N."/>
            <person name="Nakamura Y."/>
            <person name="Tabata S."/>
            <person name="Ida S."/>
            <person name="Kurokawa K."/>
            <person name="Ohta H."/>
        </authorList>
    </citation>
    <scope>NUCLEOTIDE SEQUENCE [LARGE SCALE GENOMIC DNA]</scope>
    <source>
        <strain evidence="3 4">NIES-2285</strain>
    </source>
</reference>
<feature type="domain" description="SGNH hydrolase-type esterase" evidence="2">
    <location>
        <begin position="791"/>
        <end position="1037"/>
    </location>
</feature>
<dbReference type="Gene3D" id="3.40.50.1110">
    <property type="entry name" value="SGNH hydrolase"/>
    <property type="match status" value="1"/>
</dbReference>
<dbReference type="SUPFAM" id="SSF52266">
    <property type="entry name" value="SGNH hydrolase"/>
    <property type="match status" value="1"/>
</dbReference>
<feature type="compositionally biased region" description="Polar residues" evidence="1">
    <location>
        <begin position="140"/>
        <end position="150"/>
    </location>
</feature>
<name>A0A1Y1HPA3_KLENI</name>
<evidence type="ECO:0000259" key="2">
    <source>
        <dbReference type="Pfam" id="PF13472"/>
    </source>
</evidence>
<dbReference type="Gene3D" id="1.10.600.10">
    <property type="entry name" value="Farnesyl Diphosphate Synthase"/>
    <property type="match status" value="1"/>
</dbReference>
<dbReference type="InterPro" id="IPR008949">
    <property type="entry name" value="Isoprenoid_synthase_dom_sf"/>
</dbReference>
<protein>
    <recommendedName>
        <fullName evidence="2">SGNH hydrolase-type esterase domain-containing protein</fullName>
    </recommendedName>
</protein>
<dbReference type="EMBL" id="DF236961">
    <property type="protein sequence ID" value="GAQ78407.1"/>
    <property type="molecule type" value="Genomic_DNA"/>
</dbReference>
<evidence type="ECO:0000313" key="4">
    <source>
        <dbReference type="Proteomes" id="UP000054558"/>
    </source>
</evidence>
<proteinExistence type="predicted"/>
<dbReference type="GO" id="GO:0019433">
    <property type="term" value="P:triglyceride catabolic process"/>
    <property type="evidence" value="ECO:0000318"/>
    <property type="project" value="GO_Central"/>
</dbReference>
<dbReference type="InterPro" id="IPR037460">
    <property type="entry name" value="SEST-like"/>
</dbReference>